<dbReference type="EMBL" id="CATNWA010014211">
    <property type="protein sequence ID" value="CAI9569073.1"/>
    <property type="molecule type" value="Genomic_DNA"/>
</dbReference>
<evidence type="ECO:0000313" key="2">
    <source>
        <dbReference type="Proteomes" id="UP001162483"/>
    </source>
</evidence>
<comment type="caution">
    <text evidence="1">The sequence shown here is derived from an EMBL/GenBank/DDBJ whole genome shotgun (WGS) entry which is preliminary data.</text>
</comment>
<gene>
    <name evidence="1" type="ORF">SPARVUS_LOCUS6864126</name>
</gene>
<feature type="non-terminal residue" evidence="1">
    <location>
        <position position="45"/>
    </location>
</feature>
<proteinExistence type="predicted"/>
<keyword evidence="2" id="KW-1185">Reference proteome</keyword>
<organism evidence="1 2">
    <name type="scientific">Staurois parvus</name>
    <dbReference type="NCBI Taxonomy" id="386267"/>
    <lineage>
        <taxon>Eukaryota</taxon>
        <taxon>Metazoa</taxon>
        <taxon>Chordata</taxon>
        <taxon>Craniata</taxon>
        <taxon>Vertebrata</taxon>
        <taxon>Euteleostomi</taxon>
        <taxon>Amphibia</taxon>
        <taxon>Batrachia</taxon>
        <taxon>Anura</taxon>
        <taxon>Neobatrachia</taxon>
        <taxon>Ranoidea</taxon>
        <taxon>Ranidae</taxon>
        <taxon>Staurois</taxon>
    </lineage>
</organism>
<dbReference type="Proteomes" id="UP001162483">
    <property type="component" value="Unassembled WGS sequence"/>
</dbReference>
<evidence type="ECO:0000313" key="1">
    <source>
        <dbReference type="EMBL" id="CAI9569073.1"/>
    </source>
</evidence>
<name>A0ABN9DC47_9NEOB</name>
<accession>A0ABN9DC47</accession>
<sequence>MMPYCLGAHELSVRPCAQVSKWSGSPWSEESRKAFASGYKEATAG</sequence>
<protein>
    <submittedName>
        <fullName evidence="1">Uncharacterized protein</fullName>
    </submittedName>
</protein>
<reference evidence="1" key="1">
    <citation type="submission" date="2023-05" db="EMBL/GenBank/DDBJ databases">
        <authorList>
            <person name="Stuckert A."/>
        </authorList>
    </citation>
    <scope>NUCLEOTIDE SEQUENCE</scope>
</reference>